<evidence type="ECO:0000256" key="1">
    <source>
        <dbReference type="PROSITE-ProRule" id="PRU00169"/>
    </source>
</evidence>
<proteinExistence type="predicted"/>
<dbReference type="RefSeq" id="WP_126996094.1">
    <property type="nucleotide sequence ID" value="NZ_JBNPXW010000007.1"/>
</dbReference>
<dbReference type="SUPFAM" id="SSF52172">
    <property type="entry name" value="CheY-like"/>
    <property type="match status" value="1"/>
</dbReference>
<organism evidence="3 4">
    <name type="scientific">Azospirillum doebereinerae</name>
    <dbReference type="NCBI Taxonomy" id="92933"/>
    <lineage>
        <taxon>Bacteria</taxon>
        <taxon>Pseudomonadati</taxon>
        <taxon>Pseudomonadota</taxon>
        <taxon>Alphaproteobacteria</taxon>
        <taxon>Rhodospirillales</taxon>
        <taxon>Azospirillaceae</taxon>
        <taxon>Azospirillum</taxon>
    </lineage>
</organism>
<dbReference type="SUPFAM" id="SSF47226">
    <property type="entry name" value="Histidine-containing phosphotransfer domain, HPT domain"/>
    <property type="match status" value="1"/>
</dbReference>
<dbReference type="EMBL" id="RZIJ01000004">
    <property type="protein sequence ID" value="RUQ74062.1"/>
    <property type="molecule type" value="Genomic_DNA"/>
</dbReference>
<sequence length="373" mass="39389">MTRGVAGAAVSGVPKLGLLSVLVVEDSAFIRTVLTATLRAIGVGTVHAVTSGAAAIRFFEGRRAGRPPGAAPSAAPVDLVISDLVMPEVDGLMLLRWLRASPRSPDKFLPVLMLSGAADRQYVEQARDLGATDFIAKPFSAQTIASRLLFAVARPRRFVLAAGYFGPDRRRTDKPVALDCRMTGGSEILVVHSASKAAGIDRFPVVYFELPNRLGPKIGIAPKGPVPTLPPDVLAAAEQEILNRAGDYASWIAGEVEEMSRRIDRLVREPDAVTGLLAQVNRAAHEMRGQGGIFGYPLITQVAKSLYEATRGGVAGAVTANEHQLFKAHVDAIRAVMNARISGDGGVTGQQLLASLEVAKRKYAKTDGNGAGG</sequence>
<dbReference type="AlphaFoldDB" id="A0A3S0V7Q8"/>
<dbReference type="SMART" id="SM00448">
    <property type="entry name" value="REC"/>
    <property type="match status" value="1"/>
</dbReference>
<dbReference type="InterPro" id="IPR052048">
    <property type="entry name" value="ST_Response_Regulator"/>
</dbReference>
<dbReference type="InterPro" id="IPR011006">
    <property type="entry name" value="CheY-like_superfamily"/>
</dbReference>
<dbReference type="Proteomes" id="UP000280346">
    <property type="component" value="Unassembled WGS sequence"/>
</dbReference>
<comment type="caution">
    <text evidence="3">The sequence shown here is derived from an EMBL/GenBank/DDBJ whole genome shotgun (WGS) entry which is preliminary data.</text>
</comment>
<feature type="modified residue" description="4-aspartylphosphate" evidence="1">
    <location>
        <position position="83"/>
    </location>
</feature>
<dbReference type="CDD" id="cd00156">
    <property type="entry name" value="REC"/>
    <property type="match status" value="1"/>
</dbReference>
<dbReference type="PANTHER" id="PTHR43228:SF1">
    <property type="entry name" value="TWO-COMPONENT RESPONSE REGULATOR ARR22"/>
    <property type="match status" value="1"/>
</dbReference>
<protein>
    <submittedName>
        <fullName evidence="3">Response regulator</fullName>
    </submittedName>
</protein>
<name>A0A3S0V7Q8_9PROT</name>
<dbReference type="PANTHER" id="PTHR43228">
    <property type="entry name" value="TWO-COMPONENT RESPONSE REGULATOR"/>
    <property type="match status" value="1"/>
</dbReference>
<reference evidence="3 4" key="1">
    <citation type="submission" date="2018-12" db="EMBL/GenBank/DDBJ databases">
        <authorList>
            <person name="Yang Y."/>
        </authorList>
    </citation>
    <scope>NUCLEOTIDE SEQUENCE [LARGE SCALE GENOMIC DNA]</scope>
    <source>
        <strain evidence="3 4">GSF71</strain>
    </source>
</reference>
<gene>
    <name evidence="3" type="ORF">EJ913_06750</name>
</gene>
<evidence type="ECO:0000313" key="4">
    <source>
        <dbReference type="Proteomes" id="UP000280346"/>
    </source>
</evidence>
<evidence type="ECO:0000259" key="2">
    <source>
        <dbReference type="PROSITE" id="PS50110"/>
    </source>
</evidence>
<keyword evidence="4" id="KW-1185">Reference proteome</keyword>
<dbReference type="Pfam" id="PF00072">
    <property type="entry name" value="Response_reg"/>
    <property type="match status" value="1"/>
</dbReference>
<dbReference type="OrthoDB" id="9786548at2"/>
<evidence type="ECO:0000313" key="3">
    <source>
        <dbReference type="EMBL" id="RUQ74062.1"/>
    </source>
</evidence>
<dbReference type="PROSITE" id="PS50110">
    <property type="entry name" value="RESPONSE_REGULATORY"/>
    <property type="match status" value="1"/>
</dbReference>
<dbReference type="InterPro" id="IPR036641">
    <property type="entry name" value="HPT_dom_sf"/>
</dbReference>
<feature type="domain" description="Response regulatory" evidence="2">
    <location>
        <begin position="20"/>
        <end position="152"/>
    </location>
</feature>
<dbReference type="InterPro" id="IPR001789">
    <property type="entry name" value="Sig_transdc_resp-reg_receiver"/>
</dbReference>
<dbReference type="GO" id="GO:0000160">
    <property type="term" value="P:phosphorelay signal transduction system"/>
    <property type="evidence" value="ECO:0007669"/>
    <property type="project" value="InterPro"/>
</dbReference>
<keyword evidence="1" id="KW-0597">Phosphoprotein</keyword>
<accession>A0A3S0V7Q8</accession>
<dbReference type="Gene3D" id="3.40.50.2300">
    <property type="match status" value="1"/>
</dbReference>